<proteinExistence type="inferred from homology"/>
<evidence type="ECO:0000256" key="7">
    <source>
        <dbReference type="ARBA" id="ARBA00023049"/>
    </source>
</evidence>
<dbReference type="AlphaFoldDB" id="A0A1H6ZRH6"/>
<dbReference type="Gene3D" id="3.40.630.10">
    <property type="entry name" value="Zn peptidases"/>
    <property type="match status" value="1"/>
</dbReference>
<comment type="cofactor">
    <cofactor evidence="1">
        <name>Zn(2+)</name>
        <dbReference type="ChEBI" id="CHEBI:29105"/>
    </cofactor>
</comment>
<protein>
    <submittedName>
        <fullName evidence="9">Zinc carboxypeptidase</fullName>
    </submittedName>
</protein>
<dbReference type="STRING" id="667676.SAMN05192539_101333"/>
<name>A0A1H6ZRH6_9BURK</name>
<dbReference type="Pfam" id="PF00246">
    <property type="entry name" value="Peptidase_M14"/>
    <property type="match status" value="1"/>
</dbReference>
<keyword evidence="4" id="KW-0479">Metal-binding</keyword>
<keyword evidence="6" id="KW-0862">Zinc</keyword>
<keyword evidence="9" id="KW-0121">Carboxypeptidase</keyword>
<evidence type="ECO:0000256" key="3">
    <source>
        <dbReference type="ARBA" id="ARBA00022670"/>
    </source>
</evidence>
<dbReference type="GO" id="GO:0005615">
    <property type="term" value="C:extracellular space"/>
    <property type="evidence" value="ECO:0007669"/>
    <property type="project" value="TreeGrafter"/>
</dbReference>
<keyword evidence="10" id="KW-1185">Reference proteome</keyword>
<evidence type="ECO:0000256" key="1">
    <source>
        <dbReference type="ARBA" id="ARBA00001947"/>
    </source>
</evidence>
<comment type="similarity">
    <text evidence="2">Belongs to the peptidase M14 family.</text>
</comment>
<keyword evidence="7" id="KW-0482">Metalloprotease</keyword>
<evidence type="ECO:0000256" key="4">
    <source>
        <dbReference type="ARBA" id="ARBA00022723"/>
    </source>
</evidence>
<keyword evidence="3" id="KW-0645">Protease</keyword>
<evidence type="ECO:0000256" key="6">
    <source>
        <dbReference type="ARBA" id="ARBA00022833"/>
    </source>
</evidence>
<evidence type="ECO:0000313" key="10">
    <source>
        <dbReference type="Proteomes" id="UP000198866"/>
    </source>
</evidence>
<evidence type="ECO:0000256" key="5">
    <source>
        <dbReference type="ARBA" id="ARBA00022801"/>
    </source>
</evidence>
<accession>A0A1H6ZRH6</accession>
<dbReference type="InterPro" id="IPR000834">
    <property type="entry name" value="Peptidase_M14"/>
</dbReference>
<feature type="domain" description="Peptidase M14" evidence="8">
    <location>
        <begin position="39"/>
        <end position="269"/>
    </location>
</feature>
<evidence type="ECO:0000313" key="9">
    <source>
        <dbReference type="EMBL" id="SEJ56133.1"/>
    </source>
</evidence>
<keyword evidence="5" id="KW-0378">Hydrolase</keyword>
<dbReference type="OrthoDB" id="9779324at2"/>
<dbReference type="PANTHER" id="PTHR11705">
    <property type="entry name" value="PROTEASE FAMILY M14 CARBOXYPEPTIDASE A,B"/>
    <property type="match status" value="1"/>
</dbReference>
<dbReference type="SUPFAM" id="SSF53187">
    <property type="entry name" value="Zn-dependent exopeptidases"/>
    <property type="match status" value="1"/>
</dbReference>
<dbReference type="PROSITE" id="PS00132">
    <property type="entry name" value="CARBOXYPEPT_ZN_1"/>
    <property type="match status" value="1"/>
</dbReference>
<reference evidence="10" key="1">
    <citation type="submission" date="2016-10" db="EMBL/GenBank/DDBJ databases">
        <authorList>
            <person name="Varghese N."/>
            <person name="Submissions S."/>
        </authorList>
    </citation>
    <scope>NUCLEOTIDE SEQUENCE [LARGE SCALE GENOMIC DNA]</scope>
    <source>
        <strain evidence="10">LMG 26031</strain>
    </source>
</reference>
<gene>
    <name evidence="9" type="ORF">SAMN05192539_101333</name>
</gene>
<dbReference type="GO" id="GO:0008270">
    <property type="term" value="F:zinc ion binding"/>
    <property type="evidence" value="ECO:0007669"/>
    <property type="project" value="InterPro"/>
</dbReference>
<dbReference type="EMBL" id="FNYE01000013">
    <property type="protein sequence ID" value="SEJ56133.1"/>
    <property type="molecule type" value="Genomic_DNA"/>
</dbReference>
<sequence>MPHALSFLPDTFTEYEDLKAILDVGSGSFEIHTVCETHVHGRTFAVLTASIGSRDPRAPAIGFFGGIHGLERIGTQLVLDYMRALLGRLEWDELLVRQLQSIRLIFMPIVNPGGMWAATRANPNGVDLMRNAPQDAEERVPWLAGGQRVGSWLPWYRGRRGAPMEVEAAALLRVVEEDLALRPLSFALDCHSGYGWTDSIWFPYAKTRRAMPHLPEMYALKTMFERAHPHHGYIFEPQSHQYLLHGDLWDWAYDRTPPPNIFLPMTLELGSWLWIKKNPRQIFSRQGMFNPVKAHRTARVLRRHANLLDFLTRAAYAPQRWLPQGHRRDELLDHAIDHWYKSERK</sequence>
<dbReference type="Proteomes" id="UP000198866">
    <property type="component" value="Unassembled WGS sequence"/>
</dbReference>
<organism evidence="9 10">
    <name type="scientific">Paraburkholderia diazotrophica</name>
    <dbReference type="NCBI Taxonomy" id="667676"/>
    <lineage>
        <taxon>Bacteria</taxon>
        <taxon>Pseudomonadati</taxon>
        <taxon>Pseudomonadota</taxon>
        <taxon>Betaproteobacteria</taxon>
        <taxon>Burkholderiales</taxon>
        <taxon>Burkholderiaceae</taxon>
        <taxon>Paraburkholderia</taxon>
    </lineage>
</organism>
<dbReference type="GO" id="GO:0004181">
    <property type="term" value="F:metallocarboxypeptidase activity"/>
    <property type="evidence" value="ECO:0007669"/>
    <property type="project" value="InterPro"/>
</dbReference>
<dbReference type="PANTHER" id="PTHR11705:SF143">
    <property type="entry name" value="SLL0236 PROTEIN"/>
    <property type="match status" value="1"/>
</dbReference>
<evidence type="ECO:0000259" key="8">
    <source>
        <dbReference type="Pfam" id="PF00246"/>
    </source>
</evidence>
<dbReference type="RefSeq" id="WP_090867373.1">
    <property type="nucleotide sequence ID" value="NZ_FNYE01000013.1"/>
</dbReference>
<evidence type="ECO:0000256" key="2">
    <source>
        <dbReference type="ARBA" id="ARBA00005988"/>
    </source>
</evidence>
<dbReference type="GO" id="GO:0006508">
    <property type="term" value="P:proteolysis"/>
    <property type="evidence" value="ECO:0007669"/>
    <property type="project" value="UniProtKB-KW"/>
</dbReference>
<dbReference type="InterPro" id="IPR057246">
    <property type="entry name" value="CARBOXYPEPT_ZN_1"/>
</dbReference>